<keyword evidence="11" id="KW-1185">Reference proteome</keyword>
<reference evidence="10 11" key="1">
    <citation type="submission" date="2020-08" db="EMBL/GenBank/DDBJ databases">
        <title>Genome public.</title>
        <authorList>
            <person name="Liu C."/>
            <person name="Sun Q."/>
        </authorList>
    </citation>
    <scope>NUCLEOTIDE SEQUENCE [LARGE SCALE GENOMIC DNA]</scope>
    <source>
        <strain evidence="10 11">M2</strain>
    </source>
</reference>
<keyword evidence="2" id="KW-0004">4Fe-4S</keyword>
<dbReference type="Gene3D" id="3.80.30.20">
    <property type="entry name" value="tm_1862 like domain"/>
    <property type="match status" value="1"/>
</dbReference>
<dbReference type="InterPro" id="IPR023404">
    <property type="entry name" value="rSAM_horseshoe"/>
</dbReference>
<dbReference type="SUPFAM" id="SSF102114">
    <property type="entry name" value="Radical SAM enzymes"/>
    <property type="match status" value="1"/>
</dbReference>
<keyword evidence="6" id="KW-0408">Iron</keyword>
<dbReference type="InterPro" id="IPR005839">
    <property type="entry name" value="Methylthiotransferase"/>
</dbReference>
<accession>A0ABR7GQ19</accession>
<dbReference type="Proteomes" id="UP000641741">
    <property type="component" value="Unassembled WGS sequence"/>
</dbReference>
<dbReference type="EMBL" id="JACOPK010000010">
    <property type="protein sequence ID" value="MBC5696398.1"/>
    <property type="molecule type" value="Genomic_DNA"/>
</dbReference>
<dbReference type="NCBIfam" id="TIGR00089">
    <property type="entry name" value="MiaB/RimO family radical SAM methylthiotransferase"/>
    <property type="match status" value="1"/>
</dbReference>
<sequence length="425" mass="47104">MKFAFFTLGCKVNLFETQALSQLAAERGHEIVDSGADAVIINTCTVTSVSDHKNIRAFHRLRRDNPRAVIAACGCFAQIDPERVQATGEVDIVCGTQDRAQIIERCEAAVQGREAALPQGSGGYESLPAGIPQGRTRALLKIEDGCNNFCTYCIIPYARGRVRSLPPEQALAEARRLGAAGVHEIVLTGIEIASYGRDLAPRLTLTDLLEQLLGALPDIRFRLGSLDPRIIDEAFCERLRGFDNLALHFHLSMQSGCDSVLERMGRRYTSAEFHACCERLRRAFPDCSITTDLIVGFPGETEEEFETTLRFLEKCAFASVHVFPYSPREGTKAADMPGQLDKTVKTERAERAKRVAVVLSENCRRGFIGRELEVLPEHPAGGVWAAHGRYGFPIYIEGEQVHKNQPRRVRLTTLYKDGLKGEIVE</sequence>
<evidence type="ECO:0000256" key="5">
    <source>
        <dbReference type="ARBA" id="ARBA00022723"/>
    </source>
</evidence>
<organism evidence="10 11">
    <name type="scientific">Agathobaculum hominis</name>
    <dbReference type="NCBI Taxonomy" id="2763014"/>
    <lineage>
        <taxon>Bacteria</taxon>
        <taxon>Bacillati</taxon>
        <taxon>Bacillota</taxon>
        <taxon>Clostridia</taxon>
        <taxon>Eubacteriales</taxon>
        <taxon>Butyricicoccaceae</taxon>
        <taxon>Agathobaculum</taxon>
    </lineage>
</organism>
<name>A0ABR7GQ19_9FIRM</name>
<dbReference type="InterPro" id="IPR020612">
    <property type="entry name" value="Methylthiotransferase_CS"/>
</dbReference>
<dbReference type="Pfam" id="PF00919">
    <property type="entry name" value="UPF0004"/>
    <property type="match status" value="1"/>
</dbReference>
<evidence type="ECO:0000313" key="10">
    <source>
        <dbReference type="EMBL" id="MBC5696398.1"/>
    </source>
</evidence>
<evidence type="ECO:0000256" key="3">
    <source>
        <dbReference type="ARBA" id="ARBA00022679"/>
    </source>
</evidence>
<dbReference type="InterPro" id="IPR058240">
    <property type="entry name" value="rSAM_sf"/>
</dbReference>
<gene>
    <name evidence="10" type="primary">mtaB</name>
    <name evidence="10" type="ORF">H8S02_10645</name>
</gene>
<comment type="caution">
    <text evidence="10">The sequence shown here is derived from an EMBL/GenBank/DDBJ whole genome shotgun (WGS) entry which is preliminary data.</text>
</comment>
<evidence type="ECO:0000256" key="2">
    <source>
        <dbReference type="ARBA" id="ARBA00022485"/>
    </source>
</evidence>
<dbReference type="PROSITE" id="PS01278">
    <property type="entry name" value="MTTASE_RADICAL"/>
    <property type="match status" value="1"/>
</dbReference>
<dbReference type="InterPro" id="IPR038135">
    <property type="entry name" value="Methylthiotransferase_N_sf"/>
</dbReference>
<dbReference type="InterPro" id="IPR007197">
    <property type="entry name" value="rSAM"/>
</dbReference>
<dbReference type="InterPro" id="IPR006638">
    <property type="entry name" value="Elp3/MiaA/NifB-like_rSAM"/>
</dbReference>
<dbReference type="PANTHER" id="PTHR11918">
    <property type="entry name" value="RADICAL SAM PROTEINS"/>
    <property type="match status" value="1"/>
</dbReference>
<evidence type="ECO:0000259" key="9">
    <source>
        <dbReference type="PROSITE" id="PS51918"/>
    </source>
</evidence>
<dbReference type="Pfam" id="PF04055">
    <property type="entry name" value="Radical_SAM"/>
    <property type="match status" value="1"/>
</dbReference>
<dbReference type="SFLD" id="SFLDS00029">
    <property type="entry name" value="Radical_SAM"/>
    <property type="match status" value="1"/>
</dbReference>
<dbReference type="SMART" id="SM00729">
    <property type="entry name" value="Elp3"/>
    <property type="match status" value="1"/>
</dbReference>
<comment type="cofactor">
    <cofactor evidence="1">
        <name>[4Fe-4S] cluster</name>
        <dbReference type="ChEBI" id="CHEBI:49883"/>
    </cofactor>
</comment>
<proteinExistence type="predicted"/>
<keyword evidence="7" id="KW-0411">Iron-sulfur</keyword>
<dbReference type="PROSITE" id="PS51918">
    <property type="entry name" value="RADICAL_SAM"/>
    <property type="match status" value="1"/>
</dbReference>
<dbReference type="SFLD" id="SFLDG01061">
    <property type="entry name" value="methylthiotransferase"/>
    <property type="match status" value="1"/>
</dbReference>
<dbReference type="CDD" id="cd01335">
    <property type="entry name" value="Radical_SAM"/>
    <property type="match status" value="1"/>
</dbReference>
<dbReference type="Gene3D" id="3.40.50.12160">
    <property type="entry name" value="Methylthiotransferase, N-terminal domain"/>
    <property type="match status" value="1"/>
</dbReference>
<evidence type="ECO:0000256" key="7">
    <source>
        <dbReference type="ARBA" id="ARBA00023014"/>
    </source>
</evidence>
<keyword evidence="5" id="KW-0479">Metal-binding</keyword>
<dbReference type="PANTHER" id="PTHR11918:SF45">
    <property type="entry name" value="THREONYLCARBAMOYLADENOSINE TRNA METHYLTHIOTRANSFERASE"/>
    <property type="match status" value="1"/>
</dbReference>
<evidence type="ECO:0000313" key="11">
    <source>
        <dbReference type="Proteomes" id="UP000641741"/>
    </source>
</evidence>
<dbReference type="InterPro" id="IPR006467">
    <property type="entry name" value="MiaB-like_bact"/>
</dbReference>
<dbReference type="SFLD" id="SFLDG01082">
    <property type="entry name" value="B12-binding_domain_containing"/>
    <property type="match status" value="1"/>
</dbReference>
<dbReference type="PROSITE" id="PS51449">
    <property type="entry name" value="MTTASE_N"/>
    <property type="match status" value="1"/>
</dbReference>
<evidence type="ECO:0000256" key="4">
    <source>
        <dbReference type="ARBA" id="ARBA00022691"/>
    </source>
</evidence>
<protein>
    <submittedName>
        <fullName evidence="10">tRNA (N(6)-L-threonylcarbamoyladenosine(37)-C(2))-methylthiotransferase MtaB</fullName>
    </submittedName>
</protein>
<feature type="domain" description="MTTase N-terminal" evidence="8">
    <location>
        <begin position="1"/>
        <end position="111"/>
    </location>
</feature>
<evidence type="ECO:0000256" key="1">
    <source>
        <dbReference type="ARBA" id="ARBA00001966"/>
    </source>
</evidence>
<keyword evidence="3" id="KW-0808">Transferase</keyword>
<keyword evidence="4" id="KW-0949">S-adenosyl-L-methionine</keyword>
<evidence type="ECO:0000259" key="8">
    <source>
        <dbReference type="PROSITE" id="PS51449"/>
    </source>
</evidence>
<dbReference type="NCBIfam" id="TIGR01579">
    <property type="entry name" value="MiaB-like-C"/>
    <property type="match status" value="1"/>
</dbReference>
<dbReference type="RefSeq" id="WP_186970503.1">
    <property type="nucleotide sequence ID" value="NZ_JACOPK010000010.1"/>
</dbReference>
<evidence type="ECO:0000256" key="6">
    <source>
        <dbReference type="ARBA" id="ARBA00023004"/>
    </source>
</evidence>
<feature type="domain" description="Radical SAM core" evidence="9">
    <location>
        <begin position="132"/>
        <end position="362"/>
    </location>
</feature>
<dbReference type="InterPro" id="IPR013848">
    <property type="entry name" value="Methylthiotransferase_N"/>
</dbReference>